<dbReference type="Proteomes" id="UP000326557">
    <property type="component" value="Unassembled WGS sequence"/>
</dbReference>
<dbReference type="EMBL" id="CABVHP010000002">
    <property type="protein sequence ID" value="VVN80338.1"/>
    <property type="molecule type" value="Genomic_DNA"/>
</dbReference>
<sequence>MVSLGDFNFGDGIPGVISIYPGHCGVTDYCAN</sequence>
<protein>
    <submittedName>
        <fullName evidence="1">Uncharacterized protein</fullName>
    </submittedName>
</protein>
<evidence type="ECO:0000313" key="2">
    <source>
        <dbReference type="Proteomes" id="UP000326557"/>
    </source>
</evidence>
<dbReference type="AlphaFoldDB" id="A0A5E7AM15"/>
<organism evidence="1 2">
    <name type="scientific">Pseudomonas fluorescens</name>
    <dbReference type="NCBI Taxonomy" id="294"/>
    <lineage>
        <taxon>Bacteria</taxon>
        <taxon>Pseudomonadati</taxon>
        <taxon>Pseudomonadota</taxon>
        <taxon>Gammaproteobacteria</taxon>
        <taxon>Pseudomonadales</taxon>
        <taxon>Pseudomonadaceae</taxon>
        <taxon>Pseudomonas</taxon>
    </lineage>
</organism>
<evidence type="ECO:0000313" key="1">
    <source>
        <dbReference type="EMBL" id="VVN80338.1"/>
    </source>
</evidence>
<proteinExistence type="predicted"/>
<name>A0A5E7AM15_PSEFL</name>
<gene>
    <name evidence="1" type="ORF">PS704_01051</name>
</gene>
<reference evidence="1 2" key="1">
    <citation type="submission" date="2019-09" db="EMBL/GenBank/DDBJ databases">
        <authorList>
            <person name="Chandra G."/>
            <person name="Truman W A."/>
        </authorList>
    </citation>
    <scope>NUCLEOTIDE SEQUENCE [LARGE SCALE GENOMIC DNA]</scope>
    <source>
        <strain evidence="1">PS704</strain>
    </source>
</reference>
<accession>A0A5E7AM15</accession>